<feature type="region of interest" description="Disordered" evidence="1">
    <location>
        <begin position="351"/>
        <end position="399"/>
    </location>
</feature>
<gene>
    <name evidence="2" type="ORF">GSOID_T00008920001</name>
</gene>
<evidence type="ECO:0000313" key="3">
    <source>
        <dbReference type="Proteomes" id="UP000001307"/>
    </source>
</evidence>
<proteinExistence type="predicted"/>
<feature type="region of interest" description="Disordered" evidence="1">
    <location>
        <begin position="652"/>
        <end position="675"/>
    </location>
</feature>
<feature type="compositionally biased region" description="Basic and acidic residues" evidence="1">
    <location>
        <begin position="175"/>
        <end position="185"/>
    </location>
</feature>
<evidence type="ECO:0000313" key="2">
    <source>
        <dbReference type="EMBL" id="CBY21166.1"/>
    </source>
</evidence>
<protein>
    <submittedName>
        <fullName evidence="2">Uncharacterized protein</fullName>
    </submittedName>
</protein>
<feature type="compositionally biased region" description="Basic and acidic residues" evidence="1">
    <location>
        <begin position="306"/>
        <end position="324"/>
    </location>
</feature>
<feature type="region of interest" description="Disordered" evidence="1">
    <location>
        <begin position="568"/>
        <end position="606"/>
    </location>
</feature>
<sequence>MESDTYGIPIELMGGREFGLCDHCKKFQAVGILNDHAWEIAFERYSKIPEEKKKGRFKQVRRFLPKWYPFRGEDSSKNQRRIEFYEKLGKSPPKLQVKRGSMTSSIGYVNSPTASVTGSDMLPINKRRGIRRPNSTLPNLPVQREVTIVDLTLDDEQTQQTSEKTNSNENSAGSLEDKNENCSKHEKCERIPLDEELCMKSELETYEQEQRKISHESNTDRQTESVENLPEKSAEISENKERRKSILEEAFEAIDKDDNDIDREPFNLEKIIQETVGNIENASSKKKNHDEADDSLKVAMASDSDSEYRTNFKSRDNQTDHDSIDEFSYDEESIKSLGKVEAAKLENLDDKSKLKVQSKEEPARGEHPDAGSDKKEFDSKCDQPEKEVLGEKEGAEDYKEEHTIELLEGAPKIEIDNGFEDTVIKNLCYPHLSISQDEQDWQNGQAMVQERNDADRLVIANGAASVIISKRQRAASVDVESESGEELDVGTRADEIAFYKTLQREKIVVPVQTNENEIIDVMSTSSAMEKPLTVTPDLDVPPDCQLREDNSKRDSIFMKAVSQLSELGTGRKRSVPEDGGVISDDSPERTSSRSSQPSIGKRSTQVRIVNSMIQNAFLDTRTSTPTLKLVSTSRGGLSFPPPNSIRQLHQNEFSSVSQPERKRRSPKLQHHPYSRVPVPQGRIHRLEQNPQYIADPNVPHDLQRISGPEQGSSLQFPELSYKTPNYRTTKHAHQAQQELQRYQMMNQAHLHQSNPQRNVPAQGRGLVTGTIRQHTTQTSMMQFGNSPLISQDQLNSVLHQSGQAEQYVHSGQIARGPPQLQQYRYGSGSRHR</sequence>
<name>E4WVL3_OIKDI</name>
<dbReference type="EMBL" id="FN653017">
    <property type="protein sequence ID" value="CBY21166.1"/>
    <property type="molecule type" value="Genomic_DNA"/>
</dbReference>
<keyword evidence="3" id="KW-1185">Reference proteome</keyword>
<organism evidence="2">
    <name type="scientific">Oikopleura dioica</name>
    <name type="common">Tunicate</name>
    <dbReference type="NCBI Taxonomy" id="34765"/>
    <lineage>
        <taxon>Eukaryota</taxon>
        <taxon>Metazoa</taxon>
        <taxon>Chordata</taxon>
        <taxon>Tunicata</taxon>
        <taxon>Appendicularia</taxon>
        <taxon>Copelata</taxon>
        <taxon>Oikopleuridae</taxon>
        <taxon>Oikopleura</taxon>
    </lineage>
</organism>
<dbReference type="OrthoDB" id="10480498at2759"/>
<feature type="region of interest" description="Disordered" evidence="1">
    <location>
        <begin position="209"/>
        <end position="241"/>
    </location>
</feature>
<accession>E4WVL3</accession>
<dbReference type="AlphaFoldDB" id="E4WVL3"/>
<reference evidence="2" key="1">
    <citation type="journal article" date="2010" name="Science">
        <title>Plasticity of animal genome architecture unmasked by rapid evolution of a pelagic tunicate.</title>
        <authorList>
            <person name="Denoeud F."/>
            <person name="Henriet S."/>
            <person name="Mungpakdee S."/>
            <person name="Aury J.M."/>
            <person name="Da Silva C."/>
            <person name="Brinkmann H."/>
            <person name="Mikhaleva J."/>
            <person name="Olsen L.C."/>
            <person name="Jubin C."/>
            <person name="Canestro C."/>
            <person name="Bouquet J.M."/>
            <person name="Danks G."/>
            <person name="Poulain J."/>
            <person name="Campsteijn C."/>
            <person name="Adamski M."/>
            <person name="Cross I."/>
            <person name="Yadetie F."/>
            <person name="Muffato M."/>
            <person name="Louis A."/>
            <person name="Butcher S."/>
            <person name="Tsagkogeorga G."/>
            <person name="Konrad A."/>
            <person name="Singh S."/>
            <person name="Jensen M.F."/>
            <person name="Cong E.H."/>
            <person name="Eikeseth-Otteraa H."/>
            <person name="Noel B."/>
            <person name="Anthouard V."/>
            <person name="Porcel B.M."/>
            <person name="Kachouri-Lafond R."/>
            <person name="Nishino A."/>
            <person name="Ugolini M."/>
            <person name="Chourrout P."/>
            <person name="Nishida H."/>
            <person name="Aasland R."/>
            <person name="Huzurbazar S."/>
            <person name="Westhof E."/>
            <person name="Delsuc F."/>
            <person name="Lehrach H."/>
            <person name="Reinhardt R."/>
            <person name="Weissenbach J."/>
            <person name="Roy S.W."/>
            <person name="Artiguenave F."/>
            <person name="Postlethwait J.H."/>
            <person name="Manak J.R."/>
            <person name="Thompson E.M."/>
            <person name="Jaillon O."/>
            <person name="Du Pasquier L."/>
            <person name="Boudinot P."/>
            <person name="Liberles D.A."/>
            <person name="Volff J.N."/>
            <person name="Philippe H."/>
            <person name="Lenhard B."/>
            <person name="Roest Crollius H."/>
            <person name="Wincker P."/>
            <person name="Chourrout D."/>
        </authorList>
    </citation>
    <scope>NUCLEOTIDE SEQUENCE [LARGE SCALE GENOMIC DNA]</scope>
</reference>
<dbReference type="InParanoid" id="E4WVL3"/>
<feature type="region of interest" description="Disordered" evidence="1">
    <location>
        <begin position="154"/>
        <end position="185"/>
    </location>
</feature>
<feature type="compositionally biased region" description="Polar residues" evidence="1">
    <location>
        <begin position="592"/>
        <end position="606"/>
    </location>
</feature>
<feature type="compositionally biased region" description="Polar residues" evidence="1">
    <location>
        <begin position="158"/>
        <end position="173"/>
    </location>
</feature>
<feature type="region of interest" description="Disordered" evidence="1">
    <location>
        <begin position="808"/>
        <end position="832"/>
    </location>
</feature>
<feature type="compositionally biased region" description="Basic residues" evidence="1">
    <location>
        <begin position="661"/>
        <end position="673"/>
    </location>
</feature>
<feature type="region of interest" description="Disordered" evidence="1">
    <location>
        <begin position="530"/>
        <end position="552"/>
    </location>
</feature>
<dbReference type="Proteomes" id="UP000001307">
    <property type="component" value="Unassembled WGS sequence"/>
</dbReference>
<evidence type="ECO:0000256" key="1">
    <source>
        <dbReference type="SAM" id="MobiDB-lite"/>
    </source>
</evidence>
<feature type="region of interest" description="Disordered" evidence="1">
    <location>
        <begin position="300"/>
        <end position="327"/>
    </location>
</feature>